<dbReference type="InterPro" id="IPR050247">
    <property type="entry name" value="Met_Aminopeptidase_Type2"/>
</dbReference>
<evidence type="ECO:0000256" key="1">
    <source>
        <dbReference type="ARBA" id="ARBA00022438"/>
    </source>
</evidence>
<dbReference type="SUPFAM" id="SSF55920">
    <property type="entry name" value="Creatinase/aminopeptidase"/>
    <property type="match status" value="1"/>
</dbReference>
<protein>
    <submittedName>
        <fullName evidence="4">Uncharacterized protein</fullName>
    </submittedName>
</protein>
<name>A0AA36FPJ3_9BILA</name>
<reference evidence="4" key="1">
    <citation type="submission" date="2023-06" db="EMBL/GenBank/DDBJ databases">
        <authorList>
            <person name="Delattre M."/>
        </authorList>
    </citation>
    <scope>NUCLEOTIDE SEQUENCE</scope>
    <source>
        <strain evidence="4">AF72</strain>
    </source>
</reference>
<gene>
    <name evidence="4" type="ORF">MSPICULIGERA_LOCUS795</name>
</gene>
<dbReference type="AlphaFoldDB" id="A0AA36FPJ3"/>
<dbReference type="Gene3D" id="3.90.230.10">
    <property type="entry name" value="Creatinase/methionine aminopeptidase superfamily"/>
    <property type="match status" value="1"/>
</dbReference>
<dbReference type="GO" id="GO:0004177">
    <property type="term" value="F:aminopeptidase activity"/>
    <property type="evidence" value="ECO:0007669"/>
    <property type="project" value="UniProtKB-KW"/>
</dbReference>
<dbReference type="GO" id="GO:0008235">
    <property type="term" value="F:metalloexopeptidase activity"/>
    <property type="evidence" value="ECO:0007669"/>
    <property type="project" value="TreeGrafter"/>
</dbReference>
<evidence type="ECO:0000313" key="4">
    <source>
        <dbReference type="EMBL" id="CAJ0558054.1"/>
    </source>
</evidence>
<dbReference type="GO" id="GO:0005737">
    <property type="term" value="C:cytoplasm"/>
    <property type="evidence" value="ECO:0007669"/>
    <property type="project" value="TreeGrafter"/>
</dbReference>
<organism evidence="4 5">
    <name type="scientific">Mesorhabditis spiculigera</name>
    <dbReference type="NCBI Taxonomy" id="96644"/>
    <lineage>
        <taxon>Eukaryota</taxon>
        <taxon>Metazoa</taxon>
        <taxon>Ecdysozoa</taxon>
        <taxon>Nematoda</taxon>
        <taxon>Chromadorea</taxon>
        <taxon>Rhabditida</taxon>
        <taxon>Rhabditina</taxon>
        <taxon>Rhabditomorpha</taxon>
        <taxon>Rhabditoidea</taxon>
        <taxon>Rhabditidae</taxon>
        <taxon>Mesorhabditinae</taxon>
        <taxon>Mesorhabditis</taxon>
    </lineage>
</organism>
<dbReference type="Proteomes" id="UP001177023">
    <property type="component" value="Unassembled WGS sequence"/>
</dbReference>
<dbReference type="PANTHER" id="PTHR45777">
    <property type="entry name" value="METHIONINE AMINOPEPTIDASE 2"/>
    <property type="match status" value="1"/>
</dbReference>
<sequence>MTTLEDGTSTPAKKRGAFKIKKSVRIEVPVAPVTKAAKHENDSRSMCPESGKSVDYNSAFQYNLACQFYTEDYRRAAEAHRQVRKYVKSWVKPGMKMIDICSQLEATSRRLIGEMGLEAGLAFPPAAR</sequence>
<dbReference type="InterPro" id="IPR036005">
    <property type="entry name" value="Creatinase/aminopeptidase-like"/>
</dbReference>
<feature type="non-terminal residue" evidence="4">
    <location>
        <position position="128"/>
    </location>
</feature>
<dbReference type="PANTHER" id="PTHR45777:SF2">
    <property type="entry name" value="METHIONINE AMINOPEPTIDASE 2"/>
    <property type="match status" value="1"/>
</dbReference>
<comment type="caution">
    <text evidence="4">The sequence shown here is derived from an EMBL/GenBank/DDBJ whole genome shotgun (WGS) entry which is preliminary data.</text>
</comment>
<evidence type="ECO:0000313" key="5">
    <source>
        <dbReference type="Proteomes" id="UP001177023"/>
    </source>
</evidence>
<accession>A0AA36FPJ3</accession>
<evidence type="ECO:0000256" key="2">
    <source>
        <dbReference type="ARBA" id="ARBA00022670"/>
    </source>
</evidence>
<keyword evidence="2" id="KW-0645">Protease</keyword>
<keyword evidence="3" id="KW-0378">Hydrolase</keyword>
<keyword evidence="5" id="KW-1185">Reference proteome</keyword>
<dbReference type="EMBL" id="CATQJA010000190">
    <property type="protein sequence ID" value="CAJ0558054.1"/>
    <property type="molecule type" value="Genomic_DNA"/>
</dbReference>
<proteinExistence type="predicted"/>
<dbReference type="GO" id="GO:0006508">
    <property type="term" value="P:proteolysis"/>
    <property type="evidence" value="ECO:0007669"/>
    <property type="project" value="UniProtKB-KW"/>
</dbReference>
<evidence type="ECO:0000256" key="3">
    <source>
        <dbReference type="ARBA" id="ARBA00022801"/>
    </source>
</evidence>
<keyword evidence="1" id="KW-0031">Aminopeptidase</keyword>